<proteinExistence type="predicted"/>
<dbReference type="eggNOG" id="COG4783">
    <property type="taxonomic scope" value="Bacteria"/>
</dbReference>
<protein>
    <submittedName>
        <fullName evidence="1">Uncharacterized protein</fullName>
    </submittedName>
</protein>
<reference evidence="2" key="1">
    <citation type="journal article" date="2013" name="Proc. Natl. Acad. Sci. U.S.A.">
        <title>Improving the coverage of the cyanobacterial phylum using diversity-driven genome sequencing.</title>
        <authorList>
            <person name="Shih P.M."/>
            <person name="Wu D."/>
            <person name="Latifi A."/>
            <person name="Axen S.D."/>
            <person name="Fewer D.P."/>
            <person name="Talla E."/>
            <person name="Calteau A."/>
            <person name="Cai F."/>
            <person name="Tandeau de Marsac N."/>
            <person name="Rippka R."/>
            <person name="Herdman M."/>
            <person name="Sivonen K."/>
            <person name="Coursin T."/>
            <person name="Laurent T."/>
            <person name="Goodwin L."/>
            <person name="Nolan M."/>
            <person name="Davenport K.W."/>
            <person name="Han C.S."/>
            <person name="Rubin E.M."/>
            <person name="Eisen J.A."/>
            <person name="Woyke T."/>
            <person name="Gugger M."/>
            <person name="Kerfeld C.A."/>
        </authorList>
    </citation>
    <scope>NUCLEOTIDE SEQUENCE [LARGE SCALE GENOMIC DNA]</scope>
    <source>
        <strain evidence="2">ATCC 29371 / PCC 7437</strain>
    </source>
</reference>
<gene>
    <name evidence="1" type="ordered locus">Sta7437_2028</name>
</gene>
<dbReference type="AlphaFoldDB" id="K9XSL0"/>
<organism evidence="1 2">
    <name type="scientific">Stanieria cyanosphaera (strain ATCC 29371 / PCC 7437)</name>
    <dbReference type="NCBI Taxonomy" id="111780"/>
    <lineage>
        <taxon>Bacteria</taxon>
        <taxon>Bacillati</taxon>
        <taxon>Cyanobacteriota</taxon>
        <taxon>Cyanophyceae</taxon>
        <taxon>Pleurocapsales</taxon>
        <taxon>Dermocarpellaceae</taxon>
        <taxon>Stanieria</taxon>
    </lineage>
</organism>
<dbReference type="Pfam" id="PF13431">
    <property type="entry name" value="TPR_17"/>
    <property type="match status" value="1"/>
</dbReference>
<evidence type="ECO:0000313" key="1">
    <source>
        <dbReference type="EMBL" id="AFZ35580.1"/>
    </source>
</evidence>
<evidence type="ECO:0000313" key="2">
    <source>
        <dbReference type="Proteomes" id="UP000010473"/>
    </source>
</evidence>
<dbReference type="Proteomes" id="UP000010473">
    <property type="component" value="Chromosome"/>
</dbReference>
<dbReference type="PATRIC" id="fig|111780.3.peg.2118"/>
<name>K9XSL0_STAC7</name>
<dbReference type="EMBL" id="CP003653">
    <property type="protein sequence ID" value="AFZ35580.1"/>
    <property type="molecule type" value="Genomic_DNA"/>
</dbReference>
<accession>K9XSL0</accession>
<dbReference type="RefSeq" id="WP_015193250.1">
    <property type="nucleotide sequence ID" value="NC_019748.1"/>
</dbReference>
<dbReference type="Gene3D" id="1.25.40.10">
    <property type="entry name" value="Tetratricopeptide repeat domain"/>
    <property type="match status" value="1"/>
</dbReference>
<dbReference type="OrthoDB" id="423802at2"/>
<dbReference type="SUPFAM" id="SSF48452">
    <property type="entry name" value="TPR-like"/>
    <property type="match status" value="1"/>
</dbReference>
<dbReference type="InterPro" id="IPR011990">
    <property type="entry name" value="TPR-like_helical_dom_sf"/>
</dbReference>
<keyword evidence="2" id="KW-1185">Reference proteome</keyword>
<sequence>MDQAIDVLFEEGLAKYQAGEPPEQLIPYFQSLCDRAPKNASAWTCLAWLYLLTEQPNKALKAAQKSVKIDARDPQARINLALAMLDSEEKGVRPHIELVQRAIAFDNRFKDEIETNIKDGLTRKPDWKSLQRINSWLFE</sequence>
<dbReference type="HOGENOM" id="CLU_1814111_0_0_3"/>
<dbReference type="KEGG" id="scs:Sta7437_2028"/>
<dbReference type="STRING" id="111780.Sta7437_2028"/>